<name>A0A9P9DW23_9HYPO</name>
<evidence type="ECO:0000313" key="2">
    <source>
        <dbReference type="Proteomes" id="UP000717696"/>
    </source>
</evidence>
<gene>
    <name evidence="1" type="ORF">B0J13DRAFT_146126</name>
</gene>
<dbReference type="Proteomes" id="UP000717696">
    <property type="component" value="Unassembled WGS sequence"/>
</dbReference>
<reference evidence="1" key="1">
    <citation type="journal article" date="2021" name="Nat. Commun.">
        <title>Genetic determinants of endophytism in the Arabidopsis root mycobiome.</title>
        <authorList>
            <person name="Mesny F."/>
            <person name="Miyauchi S."/>
            <person name="Thiergart T."/>
            <person name="Pickel B."/>
            <person name="Atanasova L."/>
            <person name="Karlsson M."/>
            <person name="Huettel B."/>
            <person name="Barry K.W."/>
            <person name="Haridas S."/>
            <person name="Chen C."/>
            <person name="Bauer D."/>
            <person name="Andreopoulos W."/>
            <person name="Pangilinan J."/>
            <person name="LaButti K."/>
            <person name="Riley R."/>
            <person name="Lipzen A."/>
            <person name="Clum A."/>
            <person name="Drula E."/>
            <person name="Henrissat B."/>
            <person name="Kohler A."/>
            <person name="Grigoriev I.V."/>
            <person name="Martin F.M."/>
            <person name="Hacquard S."/>
        </authorList>
    </citation>
    <scope>NUCLEOTIDE SEQUENCE</scope>
    <source>
        <strain evidence="1">MPI-CAGE-AT-0021</strain>
    </source>
</reference>
<keyword evidence="2" id="KW-1185">Reference proteome</keyword>
<organism evidence="1 2">
    <name type="scientific">Dactylonectria estremocensis</name>
    <dbReference type="NCBI Taxonomy" id="1079267"/>
    <lineage>
        <taxon>Eukaryota</taxon>
        <taxon>Fungi</taxon>
        <taxon>Dikarya</taxon>
        <taxon>Ascomycota</taxon>
        <taxon>Pezizomycotina</taxon>
        <taxon>Sordariomycetes</taxon>
        <taxon>Hypocreomycetidae</taxon>
        <taxon>Hypocreales</taxon>
        <taxon>Nectriaceae</taxon>
        <taxon>Dactylonectria</taxon>
    </lineage>
</organism>
<protein>
    <submittedName>
        <fullName evidence="1">Uncharacterized protein</fullName>
    </submittedName>
</protein>
<dbReference type="AlphaFoldDB" id="A0A9P9DW23"/>
<sequence>MSRYDPSIPKFGENQTTMAETESQVSLAYGVAITELDTLLNLVRLVEPPPAEDANALERYRDLVFQDIGRLAKKLNSSKRYLKARDAQFHYRAKRLRTNDRVDRLRLWNREKKQELEACRLQSGDIGYQTAQHRFEEEKRVMIKCYGLERLWERAMKRERLSKIEGDDLSSGCETSMEE</sequence>
<accession>A0A9P9DW23</accession>
<proteinExistence type="predicted"/>
<evidence type="ECO:0000313" key="1">
    <source>
        <dbReference type="EMBL" id="KAH7126291.1"/>
    </source>
</evidence>
<comment type="caution">
    <text evidence="1">The sequence shown here is derived from an EMBL/GenBank/DDBJ whole genome shotgun (WGS) entry which is preliminary data.</text>
</comment>
<dbReference type="EMBL" id="JAGMUU010000023">
    <property type="protein sequence ID" value="KAH7126291.1"/>
    <property type="molecule type" value="Genomic_DNA"/>
</dbReference>
<dbReference type="OrthoDB" id="5007704at2759"/>